<dbReference type="VEuPathDB" id="TriTrypDB:Tbg972.8.4860"/>
<dbReference type="GeneID" id="23863693"/>
<feature type="region of interest" description="Disordered" evidence="1">
    <location>
        <begin position="197"/>
        <end position="223"/>
    </location>
</feature>
<dbReference type="SUPFAM" id="SSF54001">
    <property type="entry name" value="Cysteine proteinases"/>
    <property type="match status" value="1"/>
</dbReference>
<feature type="compositionally biased region" description="Basic residues" evidence="1">
    <location>
        <begin position="603"/>
        <end position="612"/>
    </location>
</feature>
<dbReference type="EMBL" id="FN554971">
    <property type="protein sequence ID" value="CBH13545.1"/>
    <property type="molecule type" value="Genomic_DNA"/>
</dbReference>
<dbReference type="InterPro" id="IPR050704">
    <property type="entry name" value="Peptidase_C85-like"/>
</dbReference>
<feature type="region of interest" description="Disordered" evidence="1">
    <location>
        <begin position="674"/>
        <end position="702"/>
    </location>
</feature>
<protein>
    <recommendedName>
        <fullName evidence="2">OTU domain-containing protein</fullName>
    </recommendedName>
</protein>
<proteinExistence type="predicted"/>
<sequence length="746" mass="80964">MGACVSDGSKQKPDFVNVGGQSGPFAPVTDHIVGNTNGPATVPQVNKKSAPTVKEPTLPRIRVFTEVDDSEANNIDLVPGSGCSVVKGKYRMTPIVAFKPFAARRLRERAVKVIRGSYYSEEAHEEQPQACAVTSCPFGDEEKEGASGTKKCNQPEFSFALDTSTDTEEGLSSGCDTSASPRDRSLAMCGGEKGCRNEPADECTPNRRGSLPSGVGGDGPQSHKKGIDVVDKLNTPGTARSVNGITTEPKSTPRLSREDLILLGSKRLKKRVEELRLIEHQMKDDGNCQFRAISHQIFGSQEYHELVRVHVVTYMKSVRDSFDCFLGTTEDADHYYADMLKNGTWGDELTLRAASDSLFINIHILSSEEQNYYITYNPSPDAPTPPAFLVDVATMRQDRQEAFSTSVASVCASPSLSARGSWNGGGGKKSLATPRGPVDQLGLAGINRNFRPIHEEVNVVELQREVQRKLAASTIRNTTLPVPEPLLPFKAVIEQNVVVPPTAAPQPKPTFVDAPKSPVKTVRIELSPREVSFNAKNTSVIFVCARKKPRRKRTSRGRSKTRGGRIVGLPKRHPIMRPISFSSSPITARRRPRCRSALVRNLSPRRSKKLRSKSSAMPASLQLPPFASPSESPVNPRLSSPEPAPVIELPGTASFILVSPRSSDSDMVKRLSLGSASVPHSSPPPRSAVCEGSASPKVSVSPSEKEELESCFLSEAPNAPIDIFLSYLSPVHYNALSVDTISRPVE</sequence>
<evidence type="ECO:0000313" key="4">
    <source>
        <dbReference type="Proteomes" id="UP000002316"/>
    </source>
</evidence>
<dbReference type="OrthoDB" id="246725at2759"/>
<feature type="compositionally biased region" description="Basic residues" evidence="1">
    <location>
        <begin position="547"/>
        <end position="563"/>
    </location>
</feature>
<feature type="region of interest" description="Disordered" evidence="1">
    <location>
        <begin position="547"/>
        <end position="569"/>
    </location>
</feature>
<dbReference type="Proteomes" id="UP000002316">
    <property type="component" value="Chromosome 8"/>
</dbReference>
<dbReference type="MEROPS" id="C85.A06"/>
<evidence type="ECO:0000313" key="3">
    <source>
        <dbReference type="EMBL" id="CBH13545.1"/>
    </source>
</evidence>
<dbReference type="Gene3D" id="3.90.70.80">
    <property type="match status" value="1"/>
</dbReference>
<dbReference type="AlphaFoldDB" id="C9ZVV7"/>
<name>C9ZVV7_TRYB9</name>
<accession>C9ZVV7</accession>
<dbReference type="PANTHER" id="PTHR12419">
    <property type="entry name" value="OTU DOMAIN CONTAINING PROTEIN"/>
    <property type="match status" value="1"/>
</dbReference>
<reference evidence="4" key="1">
    <citation type="journal article" date="2010" name="PLoS Negl. Trop. Dis.">
        <title>The genome sequence of Trypanosoma brucei gambiense, causative agent of chronic human african trypanosomiasis.</title>
        <authorList>
            <person name="Jackson A.P."/>
            <person name="Sanders M."/>
            <person name="Berry A."/>
            <person name="McQuillan J."/>
            <person name="Aslett M.A."/>
            <person name="Quail M.A."/>
            <person name="Chukualim B."/>
            <person name="Capewell P."/>
            <person name="MacLeod A."/>
            <person name="Melville S.E."/>
            <person name="Gibson W."/>
            <person name="Barry J.D."/>
            <person name="Berriman M."/>
            <person name="Hertz-Fowler C."/>
        </authorList>
    </citation>
    <scope>NUCLEOTIDE SEQUENCE [LARGE SCALE GENOMIC DNA]</scope>
    <source>
        <strain evidence="4">MHOM/CI/86/DAL972</strain>
    </source>
</reference>
<dbReference type="GO" id="GO:0004843">
    <property type="term" value="F:cysteine-type deubiquitinase activity"/>
    <property type="evidence" value="ECO:0007669"/>
    <property type="project" value="TreeGrafter"/>
</dbReference>
<evidence type="ECO:0000259" key="2">
    <source>
        <dbReference type="PROSITE" id="PS50802"/>
    </source>
</evidence>
<feature type="domain" description="OTU" evidence="2">
    <location>
        <begin position="277"/>
        <end position="409"/>
    </location>
</feature>
<evidence type="ECO:0000256" key="1">
    <source>
        <dbReference type="SAM" id="MobiDB-lite"/>
    </source>
</evidence>
<gene>
    <name evidence="3" type="ORF">TbgDal_VIII4860</name>
</gene>
<dbReference type="Pfam" id="PF02338">
    <property type="entry name" value="OTU"/>
    <property type="match status" value="1"/>
</dbReference>
<dbReference type="GO" id="GO:0016579">
    <property type="term" value="P:protein deubiquitination"/>
    <property type="evidence" value="ECO:0007669"/>
    <property type="project" value="TreeGrafter"/>
</dbReference>
<dbReference type="InterPro" id="IPR038765">
    <property type="entry name" value="Papain-like_cys_pep_sf"/>
</dbReference>
<feature type="region of interest" description="Disordered" evidence="1">
    <location>
        <begin position="1"/>
        <end position="21"/>
    </location>
</feature>
<dbReference type="KEGG" id="tbg:TbgDal_VIII4860"/>
<dbReference type="PANTHER" id="PTHR12419:SF11">
    <property type="entry name" value="OTU DOMAIN-CONTAINING PROTEIN DDB_G0284757"/>
    <property type="match status" value="1"/>
</dbReference>
<feature type="region of interest" description="Disordered" evidence="1">
    <location>
        <begin position="584"/>
        <end position="644"/>
    </location>
</feature>
<dbReference type="PROSITE" id="PS50802">
    <property type="entry name" value="OTU"/>
    <property type="match status" value="1"/>
</dbReference>
<dbReference type="InterPro" id="IPR003323">
    <property type="entry name" value="OTU_dom"/>
</dbReference>
<organism evidence="3 4">
    <name type="scientific">Trypanosoma brucei gambiense (strain MHOM/CI/86/DAL972)</name>
    <dbReference type="NCBI Taxonomy" id="679716"/>
    <lineage>
        <taxon>Eukaryota</taxon>
        <taxon>Discoba</taxon>
        <taxon>Euglenozoa</taxon>
        <taxon>Kinetoplastea</taxon>
        <taxon>Metakinetoplastina</taxon>
        <taxon>Trypanosomatida</taxon>
        <taxon>Trypanosomatidae</taxon>
        <taxon>Trypanosoma</taxon>
    </lineage>
</organism>
<dbReference type="RefSeq" id="XP_011775822.1">
    <property type="nucleotide sequence ID" value="XM_011777520.1"/>
</dbReference>